<feature type="transmembrane region" description="Helical" evidence="1">
    <location>
        <begin position="34"/>
        <end position="51"/>
    </location>
</feature>
<comment type="caution">
    <text evidence="2">The sequence shown here is derived from an EMBL/GenBank/DDBJ whole genome shotgun (WGS) entry which is preliminary data.</text>
</comment>
<protein>
    <submittedName>
        <fullName evidence="2">Uncharacterized protein</fullName>
    </submittedName>
</protein>
<keyword evidence="1" id="KW-0812">Transmembrane</keyword>
<accession>A0AAV1WK15</accession>
<keyword evidence="3" id="KW-1185">Reference proteome</keyword>
<evidence type="ECO:0000256" key="1">
    <source>
        <dbReference type="SAM" id="Phobius"/>
    </source>
</evidence>
<name>A0AAV1WK15_LUPLU</name>
<sequence length="89" mass="9877">MVGLDLKTTSGGSIANVMCIMCTTSPSFGASPKFVFQEWLITILFAPFLIWSTSRTYNGGLQFWKVESEKKTKVQFKELENGTSEESLG</sequence>
<evidence type="ECO:0000313" key="2">
    <source>
        <dbReference type="EMBL" id="CAL0309383.1"/>
    </source>
</evidence>
<evidence type="ECO:0000313" key="3">
    <source>
        <dbReference type="Proteomes" id="UP001497480"/>
    </source>
</evidence>
<proteinExistence type="predicted"/>
<gene>
    <name evidence="2" type="ORF">LLUT_LOCUS10443</name>
</gene>
<keyword evidence="1" id="KW-1133">Transmembrane helix</keyword>
<dbReference type="Proteomes" id="UP001497480">
    <property type="component" value="Unassembled WGS sequence"/>
</dbReference>
<organism evidence="2 3">
    <name type="scientific">Lupinus luteus</name>
    <name type="common">European yellow lupine</name>
    <dbReference type="NCBI Taxonomy" id="3873"/>
    <lineage>
        <taxon>Eukaryota</taxon>
        <taxon>Viridiplantae</taxon>
        <taxon>Streptophyta</taxon>
        <taxon>Embryophyta</taxon>
        <taxon>Tracheophyta</taxon>
        <taxon>Spermatophyta</taxon>
        <taxon>Magnoliopsida</taxon>
        <taxon>eudicotyledons</taxon>
        <taxon>Gunneridae</taxon>
        <taxon>Pentapetalae</taxon>
        <taxon>rosids</taxon>
        <taxon>fabids</taxon>
        <taxon>Fabales</taxon>
        <taxon>Fabaceae</taxon>
        <taxon>Papilionoideae</taxon>
        <taxon>50 kb inversion clade</taxon>
        <taxon>genistoids sensu lato</taxon>
        <taxon>core genistoids</taxon>
        <taxon>Genisteae</taxon>
        <taxon>Lupinus</taxon>
    </lineage>
</organism>
<reference evidence="2 3" key="1">
    <citation type="submission" date="2024-03" db="EMBL/GenBank/DDBJ databases">
        <authorList>
            <person name="Martinez-Hernandez J."/>
        </authorList>
    </citation>
    <scope>NUCLEOTIDE SEQUENCE [LARGE SCALE GENOMIC DNA]</scope>
</reference>
<dbReference type="AlphaFoldDB" id="A0AAV1WK15"/>
<keyword evidence="1" id="KW-0472">Membrane</keyword>
<dbReference type="EMBL" id="CAXHTB010000007">
    <property type="protein sequence ID" value="CAL0309383.1"/>
    <property type="molecule type" value="Genomic_DNA"/>
</dbReference>